<evidence type="ECO:0000256" key="1">
    <source>
        <dbReference type="SAM" id="SignalP"/>
    </source>
</evidence>
<comment type="caution">
    <text evidence="3">The sequence shown here is derived from an EMBL/GenBank/DDBJ whole genome shotgun (WGS) entry which is preliminary data.</text>
</comment>
<sequence length="391" mass="40911">MQQTRGLVVAVALATLLTGTSTAQARGEVELKAGAEATSTLGSGVRCGDTITQHTKLTRDLACPGTNGPALRVVGVGIVLDLGGYTVSRTGPEMGESEGIVVDANSMVRNGTIRGFRWGVLVDGAATAIRLHRLALVDNGTAIYHRIGNARLLITDSRLSGNGDGLSSEFATAFGEYDIRSTHFTGNGRAIFVDAHDTDVLDSTFTSNGTVVYCFYGSVRFRSSTIAQNTAVGTMPFDTAGFLSCGEMRIEDTLIANNTSFAPPTAPVWEPYSLVLRNSWVVNNGSGLRGAARTVFIEGNTFWDNAGGLTLADLPEVVPVPLTGIVRDNRFLRNDGDGLRVLPPSMPTLIGNVALGNTGWGIHAPTANDGGGNVARDNGAGDCVGVVCADY</sequence>
<feature type="domain" description="Right handed beta helix" evidence="2">
    <location>
        <begin position="190"/>
        <end position="364"/>
    </location>
</feature>
<accession>A0A848LLS9</accession>
<evidence type="ECO:0000313" key="4">
    <source>
        <dbReference type="Proteomes" id="UP000518300"/>
    </source>
</evidence>
<gene>
    <name evidence="3" type="ORF">HG543_28210</name>
</gene>
<dbReference type="InterPro" id="IPR011050">
    <property type="entry name" value="Pectin_lyase_fold/virulence"/>
</dbReference>
<dbReference type="InterPro" id="IPR012334">
    <property type="entry name" value="Pectin_lyas_fold"/>
</dbReference>
<dbReference type="Pfam" id="PF13229">
    <property type="entry name" value="Beta_helix"/>
    <property type="match status" value="1"/>
</dbReference>
<feature type="chain" id="PRO_5032471115" evidence="1">
    <location>
        <begin position="26"/>
        <end position="391"/>
    </location>
</feature>
<dbReference type="InterPro" id="IPR039448">
    <property type="entry name" value="Beta_helix"/>
</dbReference>
<dbReference type="RefSeq" id="WP_169347983.1">
    <property type="nucleotide sequence ID" value="NZ_JABBJJ010000151.1"/>
</dbReference>
<dbReference type="Gene3D" id="2.160.20.10">
    <property type="entry name" value="Single-stranded right-handed beta-helix, Pectin lyase-like"/>
    <property type="match status" value="1"/>
</dbReference>
<organism evidence="3 4">
    <name type="scientific">Pyxidicoccus fallax</name>
    <dbReference type="NCBI Taxonomy" id="394095"/>
    <lineage>
        <taxon>Bacteria</taxon>
        <taxon>Pseudomonadati</taxon>
        <taxon>Myxococcota</taxon>
        <taxon>Myxococcia</taxon>
        <taxon>Myxococcales</taxon>
        <taxon>Cystobacterineae</taxon>
        <taxon>Myxococcaceae</taxon>
        <taxon>Pyxidicoccus</taxon>
    </lineage>
</organism>
<name>A0A848LLS9_9BACT</name>
<dbReference type="Proteomes" id="UP000518300">
    <property type="component" value="Unassembled WGS sequence"/>
</dbReference>
<dbReference type="InterPro" id="IPR006626">
    <property type="entry name" value="PbH1"/>
</dbReference>
<dbReference type="EMBL" id="JABBJJ010000151">
    <property type="protein sequence ID" value="NMO18718.1"/>
    <property type="molecule type" value="Genomic_DNA"/>
</dbReference>
<evidence type="ECO:0000259" key="2">
    <source>
        <dbReference type="Pfam" id="PF13229"/>
    </source>
</evidence>
<reference evidence="3 4" key="1">
    <citation type="submission" date="2020-04" db="EMBL/GenBank/DDBJ databases">
        <title>Draft genome of Pyxidicoccus fallax type strain.</title>
        <authorList>
            <person name="Whitworth D.E."/>
        </authorList>
    </citation>
    <scope>NUCLEOTIDE SEQUENCE [LARGE SCALE GENOMIC DNA]</scope>
    <source>
        <strain evidence="3 4">DSM 14698</strain>
    </source>
</reference>
<keyword evidence="4" id="KW-1185">Reference proteome</keyword>
<dbReference type="AlphaFoldDB" id="A0A848LLS9"/>
<keyword evidence="1" id="KW-0732">Signal</keyword>
<dbReference type="SUPFAM" id="SSF51126">
    <property type="entry name" value="Pectin lyase-like"/>
    <property type="match status" value="1"/>
</dbReference>
<dbReference type="SMART" id="SM00710">
    <property type="entry name" value="PbH1"/>
    <property type="match status" value="5"/>
</dbReference>
<proteinExistence type="predicted"/>
<feature type="signal peptide" evidence="1">
    <location>
        <begin position="1"/>
        <end position="25"/>
    </location>
</feature>
<evidence type="ECO:0000313" key="3">
    <source>
        <dbReference type="EMBL" id="NMO18718.1"/>
    </source>
</evidence>
<protein>
    <submittedName>
        <fullName evidence="3">Right-handed parallel beta-helix repeat-containing protein</fullName>
    </submittedName>
</protein>